<protein>
    <submittedName>
        <fullName evidence="2">Uncharacterized protein</fullName>
    </submittedName>
</protein>
<dbReference type="EMBL" id="HADY01004831">
    <property type="protein sequence ID" value="SBP43316.1"/>
    <property type="molecule type" value="Transcribed_RNA"/>
</dbReference>
<feature type="transmembrane region" description="Helical" evidence="1">
    <location>
        <begin position="53"/>
        <end position="77"/>
    </location>
</feature>
<name>A0A1A7ZLX7_NOTFU</name>
<feature type="non-terminal residue" evidence="2">
    <location>
        <position position="1"/>
    </location>
</feature>
<accession>A0A1A7ZLX7</accession>
<feature type="non-terminal residue" evidence="2">
    <location>
        <position position="98"/>
    </location>
</feature>
<gene>
    <name evidence="2" type="primary">Nfu_g_1_015448</name>
</gene>
<dbReference type="AlphaFoldDB" id="A0A1A7ZLX7"/>
<evidence type="ECO:0000256" key="1">
    <source>
        <dbReference type="SAM" id="Phobius"/>
    </source>
</evidence>
<sequence length="98" mass="11183">SCWGSNRPSTDHTSFVGGATASFYEGISQSPGQHGDLVPHLAPYSRNELTMDFFFFILFLYTVAFSITACFIFVVILQVKPFLLYSMYDNHVLMWKKK</sequence>
<keyword evidence="1" id="KW-1133">Transmembrane helix</keyword>
<keyword evidence="1" id="KW-0812">Transmembrane</keyword>
<evidence type="ECO:0000313" key="2">
    <source>
        <dbReference type="EMBL" id="SBP43316.1"/>
    </source>
</evidence>
<proteinExistence type="predicted"/>
<reference evidence="2" key="1">
    <citation type="submission" date="2016-05" db="EMBL/GenBank/DDBJ databases">
        <authorList>
            <person name="Lavstsen T."/>
            <person name="Jespersen J.S."/>
        </authorList>
    </citation>
    <scope>NUCLEOTIDE SEQUENCE</scope>
    <source>
        <tissue evidence="2">Brain</tissue>
    </source>
</reference>
<organism evidence="2">
    <name type="scientific">Nothobranchius furzeri</name>
    <name type="common">Turquoise killifish</name>
    <dbReference type="NCBI Taxonomy" id="105023"/>
    <lineage>
        <taxon>Eukaryota</taxon>
        <taxon>Metazoa</taxon>
        <taxon>Chordata</taxon>
        <taxon>Craniata</taxon>
        <taxon>Vertebrata</taxon>
        <taxon>Euteleostomi</taxon>
        <taxon>Actinopterygii</taxon>
        <taxon>Neopterygii</taxon>
        <taxon>Teleostei</taxon>
        <taxon>Neoteleostei</taxon>
        <taxon>Acanthomorphata</taxon>
        <taxon>Ovalentaria</taxon>
        <taxon>Atherinomorphae</taxon>
        <taxon>Cyprinodontiformes</taxon>
        <taxon>Nothobranchiidae</taxon>
        <taxon>Nothobranchius</taxon>
    </lineage>
</organism>
<reference evidence="2" key="2">
    <citation type="submission" date="2016-06" db="EMBL/GenBank/DDBJ databases">
        <title>The genome of a short-lived fish provides insights into sex chromosome evolution and the genetic control of aging.</title>
        <authorList>
            <person name="Reichwald K."/>
            <person name="Felder M."/>
            <person name="Petzold A."/>
            <person name="Koch P."/>
            <person name="Groth M."/>
            <person name="Platzer M."/>
        </authorList>
    </citation>
    <scope>NUCLEOTIDE SEQUENCE</scope>
    <source>
        <tissue evidence="2">Brain</tissue>
    </source>
</reference>
<keyword evidence="1" id="KW-0472">Membrane</keyword>